<dbReference type="Proteomes" id="UP000237105">
    <property type="component" value="Unassembled WGS sequence"/>
</dbReference>
<evidence type="ECO:0000313" key="1">
    <source>
        <dbReference type="EMBL" id="PON43045.1"/>
    </source>
</evidence>
<evidence type="ECO:0000313" key="2">
    <source>
        <dbReference type="Proteomes" id="UP000237105"/>
    </source>
</evidence>
<name>A0A2P5B2R8_PARAD</name>
<gene>
    <name evidence="1" type="ORF">PanWU01x14_277010</name>
</gene>
<proteinExistence type="predicted"/>
<keyword evidence="2" id="KW-1185">Reference proteome</keyword>
<dbReference type="EMBL" id="JXTB01000378">
    <property type="protein sequence ID" value="PON43045.1"/>
    <property type="molecule type" value="Genomic_DNA"/>
</dbReference>
<accession>A0A2P5B2R8</accession>
<reference evidence="2" key="1">
    <citation type="submission" date="2016-06" db="EMBL/GenBank/DDBJ databases">
        <title>Parallel loss of symbiosis genes in relatives of nitrogen-fixing non-legume Parasponia.</title>
        <authorList>
            <person name="Van Velzen R."/>
            <person name="Holmer R."/>
            <person name="Bu F."/>
            <person name="Rutten L."/>
            <person name="Van Zeijl A."/>
            <person name="Liu W."/>
            <person name="Santuari L."/>
            <person name="Cao Q."/>
            <person name="Sharma T."/>
            <person name="Shen D."/>
            <person name="Roswanjaya Y."/>
            <person name="Wardhani T."/>
            <person name="Kalhor M.S."/>
            <person name="Jansen J."/>
            <person name="Van den Hoogen J."/>
            <person name="Gungor B."/>
            <person name="Hartog M."/>
            <person name="Hontelez J."/>
            <person name="Verver J."/>
            <person name="Yang W.-C."/>
            <person name="Schijlen E."/>
            <person name="Repin R."/>
            <person name="Schilthuizen M."/>
            <person name="Schranz E."/>
            <person name="Heidstra R."/>
            <person name="Miyata K."/>
            <person name="Fedorova E."/>
            <person name="Kohlen W."/>
            <person name="Bisseling T."/>
            <person name="Smit S."/>
            <person name="Geurts R."/>
        </authorList>
    </citation>
    <scope>NUCLEOTIDE SEQUENCE [LARGE SCALE GENOMIC DNA]</scope>
    <source>
        <strain evidence="2">cv. WU1-14</strain>
    </source>
</reference>
<dbReference type="OrthoDB" id="10278418at2759"/>
<comment type="caution">
    <text evidence="1">The sequence shown here is derived from an EMBL/GenBank/DDBJ whole genome shotgun (WGS) entry which is preliminary data.</text>
</comment>
<protein>
    <submittedName>
        <fullName evidence="1">Uncharacterized protein</fullName>
    </submittedName>
</protein>
<sequence length="61" mass="7164">MAVLYQNATRSTTQTILWRWPYRRDAGYDVDHDYRPPCPNNIIIDASIKLFGRPLRVPESD</sequence>
<organism evidence="1 2">
    <name type="scientific">Parasponia andersonii</name>
    <name type="common">Sponia andersonii</name>
    <dbReference type="NCBI Taxonomy" id="3476"/>
    <lineage>
        <taxon>Eukaryota</taxon>
        <taxon>Viridiplantae</taxon>
        <taxon>Streptophyta</taxon>
        <taxon>Embryophyta</taxon>
        <taxon>Tracheophyta</taxon>
        <taxon>Spermatophyta</taxon>
        <taxon>Magnoliopsida</taxon>
        <taxon>eudicotyledons</taxon>
        <taxon>Gunneridae</taxon>
        <taxon>Pentapetalae</taxon>
        <taxon>rosids</taxon>
        <taxon>fabids</taxon>
        <taxon>Rosales</taxon>
        <taxon>Cannabaceae</taxon>
        <taxon>Parasponia</taxon>
    </lineage>
</organism>
<dbReference type="AlphaFoldDB" id="A0A2P5B2R8"/>